<dbReference type="InterPro" id="IPR000675">
    <property type="entry name" value="Cutinase/axe"/>
</dbReference>
<dbReference type="Gene3D" id="3.40.50.1820">
    <property type="entry name" value="alpha/beta hydrolase"/>
    <property type="match status" value="1"/>
</dbReference>
<dbReference type="AlphaFoldDB" id="A0A8K0JMW7"/>
<keyword evidence="7" id="KW-1015">Disulfide bond</keyword>
<organism evidence="9 10">
    <name type="scientific">Filobasidium floriforme</name>
    <dbReference type="NCBI Taxonomy" id="5210"/>
    <lineage>
        <taxon>Eukaryota</taxon>
        <taxon>Fungi</taxon>
        <taxon>Dikarya</taxon>
        <taxon>Basidiomycota</taxon>
        <taxon>Agaricomycotina</taxon>
        <taxon>Tremellomycetes</taxon>
        <taxon>Filobasidiales</taxon>
        <taxon>Filobasidiaceae</taxon>
        <taxon>Filobasidium</taxon>
    </lineage>
</organism>
<evidence type="ECO:0000256" key="1">
    <source>
        <dbReference type="ARBA" id="ARBA00004613"/>
    </source>
</evidence>
<comment type="caution">
    <text evidence="9">The sequence shown here is derived from an EMBL/GenBank/DDBJ whole genome shotgun (WGS) entry which is preliminary data.</text>
</comment>
<gene>
    <name evidence="9" type="ORF">FFLO_02262</name>
</gene>
<dbReference type="PANTHER" id="PTHR33630:SF9">
    <property type="entry name" value="CUTINASE 4"/>
    <property type="match status" value="1"/>
</dbReference>
<reference evidence="9" key="1">
    <citation type="submission" date="2020-04" db="EMBL/GenBank/DDBJ databases">
        <title>Analysis of mating type loci in Filobasidium floriforme.</title>
        <authorList>
            <person name="Nowrousian M."/>
        </authorList>
    </citation>
    <scope>NUCLEOTIDE SEQUENCE</scope>
    <source>
        <strain evidence="9">CBS 6242</strain>
    </source>
</reference>
<dbReference type="GO" id="GO:0005576">
    <property type="term" value="C:extracellular region"/>
    <property type="evidence" value="ECO:0007669"/>
    <property type="project" value="UniProtKB-SubCell"/>
</dbReference>
<evidence type="ECO:0000256" key="8">
    <source>
        <dbReference type="SAM" id="SignalP"/>
    </source>
</evidence>
<keyword evidence="4" id="KW-0964">Secreted</keyword>
<dbReference type="Pfam" id="PF01083">
    <property type="entry name" value="Cutinase"/>
    <property type="match status" value="1"/>
</dbReference>
<dbReference type="EMBL" id="JABELV010000035">
    <property type="protein sequence ID" value="KAG7562274.1"/>
    <property type="molecule type" value="Genomic_DNA"/>
</dbReference>
<accession>A0A8K0JMW7</accession>
<evidence type="ECO:0000313" key="10">
    <source>
        <dbReference type="Proteomes" id="UP000812966"/>
    </source>
</evidence>
<evidence type="ECO:0000256" key="7">
    <source>
        <dbReference type="ARBA" id="ARBA00023157"/>
    </source>
</evidence>
<proteinExistence type="inferred from homology"/>
<dbReference type="GO" id="GO:0052689">
    <property type="term" value="F:carboxylic ester hydrolase activity"/>
    <property type="evidence" value="ECO:0007669"/>
    <property type="project" value="UniProtKB-KW"/>
</dbReference>
<sequence>MLALSILTTLLASVATLGAAAPAQPSLDQPGDLTTDLSQYEIGGSDFERRQTSCPRYEVISARGTGESQSSPRGNAGTVRGILAAVPGGRNYEVVYGATSNFATGPATGARDLISRVTTVRRTCPDTKFVFVGYSQGAMVVVTAENDGGLPQDSVAAAILYGSPYWLPNRPENAGSARSGRGIAAFGSGNTTPSSYQGKTQDVCNTGDNICTGSGSIAAHLGYSGSASERAAVEFAAGKLNAALGGSTPTNPTQPPTCTC</sequence>
<dbReference type="PROSITE" id="PS00931">
    <property type="entry name" value="CUTINASE_2"/>
    <property type="match status" value="1"/>
</dbReference>
<dbReference type="InterPro" id="IPR029058">
    <property type="entry name" value="AB_hydrolase_fold"/>
</dbReference>
<keyword evidence="5 8" id="KW-0732">Signal</keyword>
<dbReference type="SUPFAM" id="SSF53474">
    <property type="entry name" value="alpha/beta-Hydrolases"/>
    <property type="match status" value="1"/>
</dbReference>
<keyword evidence="3" id="KW-0719">Serine esterase</keyword>
<dbReference type="Proteomes" id="UP000812966">
    <property type="component" value="Unassembled WGS sequence"/>
</dbReference>
<dbReference type="PANTHER" id="PTHR33630">
    <property type="entry name" value="CUTINASE RV1984C-RELATED-RELATED"/>
    <property type="match status" value="1"/>
</dbReference>
<evidence type="ECO:0000256" key="2">
    <source>
        <dbReference type="ARBA" id="ARBA00007534"/>
    </source>
</evidence>
<protein>
    <recommendedName>
        <fullName evidence="11">Cutinase</fullName>
    </recommendedName>
</protein>
<evidence type="ECO:0000256" key="4">
    <source>
        <dbReference type="ARBA" id="ARBA00022525"/>
    </source>
</evidence>
<evidence type="ECO:0008006" key="11">
    <source>
        <dbReference type="Google" id="ProtNLM"/>
    </source>
</evidence>
<comment type="subcellular location">
    <subcellularLocation>
        <location evidence="1">Secreted</location>
    </subcellularLocation>
</comment>
<evidence type="ECO:0000313" key="9">
    <source>
        <dbReference type="EMBL" id="KAG7562274.1"/>
    </source>
</evidence>
<evidence type="ECO:0000256" key="3">
    <source>
        <dbReference type="ARBA" id="ARBA00022487"/>
    </source>
</evidence>
<evidence type="ECO:0000256" key="5">
    <source>
        <dbReference type="ARBA" id="ARBA00022729"/>
    </source>
</evidence>
<feature type="signal peptide" evidence="8">
    <location>
        <begin position="1"/>
        <end position="20"/>
    </location>
</feature>
<name>A0A8K0JMW7_9TREE</name>
<keyword evidence="6" id="KW-0378">Hydrolase</keyword>
<feature type="chain" id="PRO_5035445136" description="Cutinase" evidence="8">
    <location>
        <begin position="21"/>
        <end position="260"/>
    </location>
</feature>
<evidence type="ECO:0000256" key="6">
    <source>
        <dbReference type="ARBA" id="ARBA00022801"/>
    </source>
</evidence>
<dbReference type="InterPro" id="IPR043579">
    <property type="entry name" value="CUTINASE_2"/>
</dbReference>
<keyword evidence="10" id="KW-1185">Reference proteome</keyword>
<comment type="similarity">
    <text evidence="2">Belongs to the cutinase family.</text>
</comment>
<dbReference type="SMART" id="SM01110">
    <property type="entry name" value="Cutinase"/>
    <property type="match status" value="1"/>
</dbReference>